<protein>
    <submittedName>
        <fullName evidence="2">Uncharacterized protein</fullName>
    </submittedName>
</protein>
<feature type="transmembrane region" description="Helical" evidence="1">
    <location>
        <begin position="78"/>
        <end position="101"/>
    </location>
</feature>
<evidence type="ECO:0000313" key="2">
    <source>
        <dbReference type="EMBL" id="KAF8407674.1"/>
    </source>
</evidence>
<evidence type="ECO:0000256" key="1">
    <source>
        <dbReference type="SAM" id="Phobius"/>
    </source>
</evidence>
<dbReference type="AlphaFoldDB" id="A0A835DPF8"/>
<dbReference type="EMBL" id="JABCRI010000004">
    <property type="protein sequence ID" value="KAF8407674.1"/>
    <property type="molecule type" value="Genomic_DNA"/>
</dbReference>
<comment type="caution">
    <text evidence="2">The sequence shown here is derived from an EMBL/GenBank/DDBJ whole genome shotgun (WGS) entry which is preliminary data.</text>
</comment>
<dbReference type="PANTHER" id="PTHR34673:SF1">
    <property type="entry name" value="COLD-REGULATED PROTEIN"/>
    <property type="match status" value="1"/>
</dbReference>
<dbReference type="OrthoDB" id="4412445at2759"/>
<reference evidence="2 3" key="1">
    <citation type="submission" date="2020-04" db="EMBL/GenBank/DDBJ databases">
        <title>Plant Genome Project.</title>
        <authorList>
            <person name="Zhang R.-G."/>
        </authorList>
    </citation>
    <scope>NUCLEOTIDE SEQUENCE [LARGE SCALE GENOMIC DNA]</scope>
    <source>
        <strain evidence="2">YNK0</strain>
        <tissue evidence="2">Leaf</tissue>
    </source>
</reference>
<dbReference type="Proteomes" id="UP000655225">
    <property type="component" value="Unassembled WGS sequence"/>
</dbReference>
<sequence>MQLNNNGLVRRNSYVYDFIIQNAEGIPGQVTARATETGSVICMDLIAILKASMRFPKKRVQGRRTHSNPCKCKVVGPAVGFAAFVVAGIVEWPVGALVYVFRHMKGRRIMAHPATVVYPRVSKAFPI</sequence>
<evidence type="ECO:0000313" key="3">
    <source>
        <dbReference type="Proteomes" id="UP000655225"/>
    </source>
</evidence>
<keyword evidence="1" id="KW-0472">Membrane</keyword>
<proteinExistence type="predicted"/>
<name>A0A835DPF8_TETSI</name>
<keyword evidence="1" id="KW-1133">Transmembrane helix</keyword>
<accession>A0A835DPF8</accession>
<organism evidence="2 3">
    <name type="scientific">Tetracentron sinense</name>
    <name type="common">Spur-leaf</name>
    <dbReference type="NCBI Taxonomy" id="13715"/>
    <lineage>
        <taxon>Eukaryota</taxon>
        <taxon>Viridiplantae</taxon>
        <taxon>Streptophyta</taxon>
        <taxon>Embryophyta</taxon>
        <taxon>Tracheophyta</taxon>
        <taxon>Spermatophyta</taxon>
        <taxon>Magnoliopsida</taxon>
        <taxon>Trochodendrales</taxon>
        <taxon>Trochodendraceae</taxon>
        <taxon>Tetracentron</taxon>
    </lineage>
</organism>
<gene>
    <name evidence="2" type="ORF">HHK36_006809</name>
</gene>
<dbReference type="PANTHER" id="PTHR34673">
    <property type="entry name" value="COLD-REGULATED PROTEIN"/>
    <property type="match status" value="1"/>
</dbReference>
<keyword evidence="3" id="KW-1185">Reference proteome</keyword>
<keyword evidence="1" id="KW-0812">Transmembrane</keyword>